<dbReference type="Pfam" id="PF00239">
    <property type="entry name" value="Resolvase"/>
    <property type="match status" value="1"/>
</dbReference>
<dbReference type="PROSITE" id="PS51736">
    <property type="entry name" value="RECOMBINASES_3"/>
    <property type="match status" value="1"/>
</dbReference>
<dbReference type="CDD" id="cd03769">
    <property type="entry name" value="SR_IS607_transposase_like"/>
    <property type="match status" value="1"/>
</dbReference>
<dbReference type="KEGG" id="mls:MSLAZ_0235"/>
<dbReference type="InterPro" id="IPR041718">
    <property type="entry name" value="IS607_transposase-like"/>
</dbReference>
<keyword evidence="6" id="KW-1185">Reference proteome</keyword>
<gene>
    <name evidence="5" type="ORF">MSLAZ_0235</name>
</gene>
<evidence type="ECO:0000313" key="5">
    <source>
        <dbReference type="EMBL" id="AKB73496.1"/>
    </source>
</evidence>
<dbReference type="SMART" id="SM00857">
    <property type="entry name" value="Resolvase"/>
    <property type="match status" value="1"/>
</dbReference>
<dbReference type="GO" id="GO:0000150">
    <property type="term" value="F:DNA strand exchange activity"/>
    <property type="evidence" value="ECO:0007669"/>
    <property type="project" value="InterPro"/>
</dbReference>
<dbReference type="PANTHER" id="PTHR36172:SF1">
    <property type="entry name" value="RESOLVASE-RELATED"/>
    <property type="match status" value="1"/>
</dbReference>
<dbReference type="AlphaFoldDB" id="A0A0E3S0K0"/>
<dbReference type="GO" id="GO:0003677">
    <property type="term" value="F:DNA binding"/>
    <property type="evidence" value="ECO:0007669"/>
    <property type="project" value="UniProtKB-KW"/>
</dbReference>
<dbReference type="InterPro" id="IPR048046">
    <property type="entry name" value="Transpos_IS607"/>
</dbReference>
<feature type="domain" description="Resolvase/invertase-type recombinase catalytic" evidence="4">
    <location>
        <begin position="45"/>
        <end position="186"/>
    </location>
</feature>
<sequence>MHISRPTLYRYADNGYIKRLKLPSGKYNYDDESVYAFLNKDVKRKHVIYCRVSTAKQKIDLNNQVEFLKSWSFNSGIKIDAVYKDIASGISFEKRKEFFEMLDEILAFRVETVIVAYKDRLSRIGFELFSNLFAKFGTKIIVVSESGNKKLDSEEMFEEIISLLHCYSIKHYSKRKNNKSLEIEVE</sequence>
<dbReference type="InterPro" id="IPR006118">
    <property type="entry name" value="Recombinase_CS"/>
</dbReference>
<dbReference type="NCBIfam" id="NF033518">
    <property type="entry name" value="transpos_IS607"/>
    <property type="match status" value="1"/>
</dbReference>
<protein>
    <recommendedName>
        <fullName evidence="4">Resolvase/invertase-type recombinase catalytic domain-containing protein</fullName>
    </recommendedName>
</protein>
<dbReference type="PATRIC" id="fig|1434111.4.peg.289"/>
<evidence type="ECO:0000256" key="1">
    <source>
        <dbReference type="ARBA" id="ARBA00022908"/>
    </source>
</evidence>
<dbReference type="InterPro" id="IPR006119">
    <property type="entry name" value="Resolv_N"/>
</dbReference>
<dbReference type="Proteomes" id="UP000033072">
    <property type="component" value="Chromosome"/>
</dbReference>
<organism evidence="5 6">
    <name type="scientific">Methanosarcina lacustris Z-7289</name>
    <dbReference type="NCBI Taxonomy" id="1434111"/>
    <lineage>
        <taxon>Archaea</taxon>
        <taxon>Methanobacteriati</taxon>
        <taxon>Methanobacteriota</taxon>
        <taxon>Stenosarchaea group</taxon>
        <taxon>Methanomicrobia</taxon>
        <taxon>Methanosarcinales</taxon>
        <taxon>Methanosarcinaceae</taxon>
        <taxon>Methanosarcina</taxon>
    </lineage>
</organism>
<dbReference type="EMBL" id="CP009515">
    <property type="protein sequence ID" value="AKB73496.1"/>
    <property type="molecule type" value="Genomic_DNA"/>
</dbReference>
<evidence type="ECO:0000313" key="6">
    <source>
        <dbReference type="Proteomes" id="UP000033072"/>
    </source>
</evidence>
<dbReference type="GO" id="GO:0015074">
    <property type="term" value="P:DNA integration"/>
    <property type="evidence" value="ECO:0007669"/>
    <property type="project" value="UniProtKB-KW"/>
</dbReference>
<keyword evidence="1" id="KW-0229">DNA integration</keyword>
<name>A0A0E3S0K0_9EURY</name>
<evidence type="ECO:0000259" key="4">
    <source>
        <dbReference type="PROSITE" id="PS51736"/>
    </source>
</evidence>
<dbReference type="SUPFAM" id="SSF53041">
    <property type="entry name" value="Resolvase-like"/>
    <property type="match status" value="1"/>
</dbReference>
<dbReference type="InterPro" id="IPR051491">
    <property type="entry name" value="Recombinase/Transposase-rel"/>
</dbReference>
<dbReference type="PANTHER" id="PTHR36172">
    <property type="match status" value="1"/>
</dbReference>
<proteinExistence type="predicted"/>
<dbReference type="InterPro" id="IPR036162">
    <property type="entry name" value="Resolvase-like_N_sf"/>
</dbReference>
<accession>A0A0E3S0K0</accession>
<keyword evidence="2" id="KW-0238">DNA-binding</keyword>
<reference evidence="5 6" key="1">
    <citation type="submission" date="2014-07" db="EMBL/GenBank/DDBJ databases">
        <title>Methanogenic archaea and the global carbon cycle.</title>
        <authorList>
            <person name="Henriksen J.R."/>
            <person name="Luke J."/>
            <person name="Reinhart S."/>
            <person name="Benedict M.N."/>
            <person name="Youngblut N.D."/>
            <person name="Metcalf M.E."/>
            <person name="Whitaker R.J."/>
            <person name="Metcalf W.W."/>
        </authorList>
    </citation>
    <scope>NUCLEOTIDE SEQUENCE [LARGE SCALE GENOMIC DNA]</scope>
    <source>
        <strain evidence="5 6">Z-7289</strain>
    </source>
</reference>
<keyword evidence="3" id="KW-0233">DNA recombination</keyword>
<evidence type="ECO:0000256" key="2">
    <source>
        <dbReference type="ARBA" id="ARBA00023125"/>
    </source>
</evidence>
<evidence type="ECO:0000256" key="3">
    <source>
        <dbReference type="ARBA" id="ARBA00023172"/>
    </source>
</evidence>
<dbReference type="STRING" id="1434111.MSLAZ_0235"/>
<dbReference type="Gene3D" id="3.40.50.1390">
    <property type="entry name" value="Resolvase, N-terminal catalytic domain"/>
    <property type="match status" value="1"/>
</dbReference>
<dbReference type="HOGENOM" id="CLU_082093_0_0_2"/>
<dbReference type="PROSITE" id="PS00397">
    <property type="entry name" value="RECOMBINASES_1"/>
    <property type="match status" value="1"/>
</dbReference>